<accession>A0A4R3TJ49</accession>
<dbReference type="Pfam" id="PF00587">
    <property type="entry name" value="tRNA-synt_2b"/>
    <property type="match status" value="1"/>
</dbReference>
<evidence type="ECO:0000256" key="2">
    <source>
        <dbReference type="ARBA" id="ARBA00011738"/>
    </source>
</evidence>
<dbReference type="InterPro" id="IPR036754">
    <property type="entry name" value="YbaK/aa-tRNA-synt-asso_dom_sf"/>
</dbReference>
<dbReference type="InterPro" id="IPR023717">
    <property type="entry name" value="Pro-tRNA-Synthase_IIa_type1"/>
</dbReference>
<dbReference type="RefSeq" id="WP_132224273.1">
    <property type="nucleotide sequence ID" value="NZ_JANKBG010000006.1"/>
</dbReference>
<dbReference type="SUPFAM" id="SSF52954">
    <property type="entry name" value="Class II aaRS ABD-related"/>
    <property type="match status" value="1"/>
</dbReference>
<evidence type="ECO:0000256" key="3">
    <source>
        <dbReference type="ARBA" id="ARBA00022490"/>
    </source>
</evidence>
<dbReference type="PANTHER" id="PTHR42753">
    <property type="entry name" value="MITOCHONDRIAL RIBOSOME PROTEIN L39/PROLYL-TRNA LIGASE FAMILY MEMBER"/>
    <property type="match status" value="1"/>
</dbReference>
<dbReference type="InterPro" id="IPR004500">
    <property type="entry name" value="Pro-tRNA-synth_IIa_bac-type"/>
</dbReference>
<dbReference type="Gene3D" id="3.90.960.10">
    <property type="entry name" value="YbaK/aminoacyl-tRNA synthetase-associated domain"/>
    <property type="match status" value="1"/>
</dbReference>
<protein>
    <recommendedName>
        <fullName evidence="10">Proline--tRNA ligase</fullName>
        <ecNumber evidence="10">6.1.1.15</ecNumber>
    </recommendedName>
    <alternativeName>
        <fullName evidence="10">Prolyl-tRNA synthetase</fullName>
        <shortName evidence="10">ProRS</shortName>
    </alternativeName>
</protein>
<evidence type="ECO:0000256" key="7">
    <source>
        <dbReference type="ARBA" id="ARBA00022917"/>
    </source>
</evidence>
<dbReference type="PRINTS" id="PR01046">
    <property type="entry name" value="TRNASYNTHPRO"/>
</dbReference>
<gene>
    <name evidence="10" type="primary">proS</name>
    <name evidence="12" type="ORF">EDD61_105111</name>
</gene>
<name>A0A4R3TJ49_9FIRM</name>
<dbReference type="Gene3D" id="3.30.930.10">
    <property type="entry name" value="Bira Bifunctional Protein, Domain 2"/>
    <property type="match status" value="2"/>
</dbReference>
<dbReference type="InterPro" id="IPR045864">
    <property type="entry name" value="aa-tRNA-synth_II/BPL/LPL"/>
</dbReference>
<dbReference type="GO" id="GO:0140096">
    <property type="term" value="F:catalytic activity, acting on a protein"/>
    <property type="evidence" value="ECO:0007669"/>
    <property type="project" value="UniProtKB-ARBA"/>
</dbReference>
<evidence type="ECO:0000256" key="4">
    <source>
        <dbReference type="ARBA" id="ARBA00022598"/>
    </source>
</evidence>
<keyword evidence="7 10" id="KW-0648">Protein biosynthesis</keyword>
<dbReference type="GO" id="GO:0004827">
    <property type="term" value="F:proline-tRNA ligase activity"/>
    <property type="evidence" value="ECO:0007669"/>
    <property type="project" value="UniProtKB-UniRule"/>
</dbReference>
<dbReference type="InterPro" id="IPR050062">
    <property type="entry name" value="Pro-tRNA_synthetase"/>
</dbReference>
<dbReference type="GO" id="GO:0005524">
    <property type="term" value="F:ATP binding"/>
    <property type="evidence" value="ECO:0007669"/>
    <property type="project" value="UniProtKB-UniRule"/>
</dbReference>
<dbReference type="HAMAP" id="MF_01569">
    <property type="entry name" value="Pro_tRNA_synth_type1"/>
    <property type="match status" value="1"/>
</dbReference>
<comment type="caution">
    <text evidence="12">The sequence shown here is derived from an EMBL/GenBank/DDBJ whole genome shotgun (WGS) entry which is preliminary data.</text>
</comment>
<comment type="catalytic activity">
    <reaction evidence="9 10">
        <text>tRNA(Pro) + L-proline + ATP = L-prolyl-tRNA(Pro) + AMP + diphosphate</text>
        <dbReference type="Rhea" id="RHEA:14305"/>
        <dbReference type="Rhea" id="RHEA-COMP:9700"/>
        <dbReference type="Rhea" id="RHEA-COMP:9702"/>
        <dbReference type="ChEBI" id="CHEBI:30616"/>
        <dbReference type="ChEBI" id="CHEBI:33019"/>
        <dbReference type="ChEBI" id="CHEBI:60039"/>
        <dbReference type="ChEBI" id="CHEBI:78442"/>
        <dbReference type="ChEBI" id="CHEBI:78532"/>
        <dbReference type="ChEBI" id="CHEBI:456215"/>
        <dbReference type="EC" id="6.1.1.15"/>
    </reaction>
</comment>
<dbReference type="SUPFAM" id="SSF55681">
    <property type="entry name" value="Class II aaRS and biotin synthetases"/>
    <property type="match status" value="1"/>
</dbReference>
<keyword evidence="13" id="KW-1185">Reference proteome</keyword>
<keyword evidence="4 10" id="KW-0436">Ligase</keyword>
<dbReference type="Proteomes" id="UP000295773">
    <property type="component" value="Unassembled WGS sequence"/>
</dbReference>
<dbReference type="InterPro" id="IPR006195">
    <property type="entry name" value="aa-tRNA-synth_II"/>
</dbReference>
<feature type="domain" description="Aminoacyl-transfer RNA synthetases class-II family profile" evidence="11">
    <location>
        <begin position="38"/>
        <end position="462"/>
    </location>
</feature>
<sequence>MKLSNSFFYTIRENAKDEDSVSGNLLVRAGMIKKSSSGIYMIMPMGKRVLQKIETIVREEMDATGAQELLMPVLIPEEVYEKSGRREAFGANMFALKDRYQKRYVMGPTHEELFTIAATMKGSSYKDFPYNLYQIQTKFRDETRPRYGLIRVREFIMKDAYSFDVDEESMHVSYMKMFHAYKKIMERLGLTYKIVKADTGAMGGSLSEEFQAITPIGEDVVVGCEHCDFSSNLEITEVVDQASDDTAELRQMEVVKTPDAKTIEEVAAFFQKAADDFVKTLIYKIDGKTYAFLLKGTRELNETKVLKLLQANEMELADFDEVERVTHAKVGFAGPIGIACPIIMDREVTHMKNFIVGANQTDHHIVNVNVKDFEVSMIADIAQVKEGDICPVCGHRLTFAKGIEVGNTFKLGTKYAESLGLEYQDETNKLHPVQMGCYGFGLGRAMAAIVEQHNDASGIIWPASVAPYQVAIVVVAIKDEEQMRVATALYEELSAAGIDVVLDDRKERPGVKFKDMELIGIPYRITVGRGAVDGKVEFRARTASENEEWLISETKAKLMEIVK</sequence>
<keyword evidence="8 10" id="KW-0030">Aminoacyl-tRNA synthetase</keyword>
<evidence type="ECO:0000256" key="6">
    <source>
        <dbReference type="ARBA" id="ARBA00022840"/>
    </source>
</evidence>
<keyword evidence="6 10" id="KW-0067">ATP-binding</keyword>
<proteinExistence type="inferred from homology"/>
<comment type="domain">
    <text evidence="10">Consists of three domains: the N-terminal catalytic domain, the editing domain and the C-terminal anticodon-binding domain.</text>
</comment>
<keyword evidence="5 10" id="KW-0547">Nucleotide-binding</keyword>
<dbReference type="InterPro" id="IPR036621">
    <property type="entry name" value="Anticodon-bd_dom_sf"/>
</dbReference>
<dbReference type="SUPFAM" id="SSF55826">
    <property type="entry name" value="YbaK/ProRS associated domain"/>
    <property type="match status" value="1"/>
</dbReference>
<comment type="subcellular location">
    <subcellularLocation>
        <location evidence="1 10">Cytoplasm</location>
    </subcellularLocation>
</comment>
<dbReference type="InterPro" id="IPR002316">
    <property type="entry name" value="Pro-tRNA-ligase_IIa"/>
</dbReference>
<dbReference type="Pfam" id="PF04073">
    <property type="entry name" value="tRNA_edit"/>
    <property type="match status" value="1"/>
</dbReference>
<dbReference type="PANTHER" id="PTHR42753:SF2">
    <property type="entry name" value="PROLINE--TRNA LIGASE"/>
    <property type="match status" value="1"/>
</dbReference>
<evidence type="ECO:0000256" key="8">
    <source>
        <dbReference type="ARBA" id="ARBA00023146"/>
    </source>
</evidence>
<dbReference type="InterPro" id="IPR044140">
    <property type="entry name" value="ProRS_anticodon_short"/>
</dbReference>
<keyword evidence="3 10" id="KW-0963">Cytoplasm</keyword>
<organism evidence="12 13">
    <name type="scientific">Longicatena caecimuris</name>
    <dbReference type="NCBI Taxonomy" id="1796635"/>
    <lineage>
        <taxon>Bacteria</taxon>
        <taxon>Bacillati</taxon>
        <taxon>Bacillota</taxon>
        <taxon>Erysipelotrichia</taxon>
        <taxon>Erysipelotrichales</taxon>
        <taxon>Erysipelotrichaceae</taxon>
        <taxon>Longicatena</taxon>
    </lineage>
</organism>
<dbReference type="EC" id="6.1.1.15" evidence="10"/>
<reference evidence="12 13" key="1">
    <citation type="submission" date="2019-03" db="EMBL/GenBank/DDBJ databases">
        <title>Genomic Encyclopedia of Type Strains, Phase IV (KMG-IV): sequencing the most valuable type-strain genomes for metagenomic binning, comparative biology and taxonomic classification.</title>
        <authorList>
            <person name="Goeker M."/>
        </authorList>
    </citation>
    <scope>NUCLEOTIDE SEQUENCE [LARGE SCALE GENOMIC DNA]</scope>
    <source>
        <strain evidence="12 13">DSM 29481</strain>
    </source>
</reference>
<dbReference type="Pfam" id="PF03129">
    <property type="entry name" value="HGTP_anticodon"/>
    <property type="match status" value="1"/>
</dbReference>
<dbReference type="PROSITE" id="PS50862">
    <property type="entry name" value="AA_TRNA_LIGASE_II"/>
    <property type="match status" value="1"/>
</dbReference>
<dbReference type="GO" id="GO:0002161">
    <property type="term" value="F:aminoacyl-tRNA deacylase activity"/>
    <property type="evidence" value="ECO:0007669"/>
    <property type="project" value="InterPro"/>
</dbReference>
<dbReference type="GO" id="GO:0006433">
    <property type="term" value="P:prolyl-tRNA aminoacylation"/>
    <property type="evidence" value="ECO:0007669"/>
    <property type="project" value="UniProtKB-UniRule"/>
</dbReference>
<evidence type="ECO:0000256" key="9">
    <source>
        <dbReference type="ARBA" id="ARBA00047671"/>
    </source>
</evidence>
<evidence type="ECO:0000256" key="5">
    <source>
        <dbReference type="ARBA" id="ARBA00022741"/>
    </source>
</evidence>
<evidence type="ECO:0000259" key="11">
    <source>
        <dbReference type="PROSITE" id="PS50862"/>
    </source>
</evidence>
<dbReference type="GO" id="GO:0016740">
    <property type="term" value="F:transferase activity"/>
    <property type="evidence" value="ECO:0007669"/>
    <property type="project" value="UniProtKB-ARBA"/>
</dbReference>
<dbReference type="AlphaFoldDB" id="A0A4R3TJ49"/>
<dbReference type="Gene3D" id="3.40.50.800">
    <property type="entry name" value="Anticodon-binding domain"/>
    <property type="match status" value="1"/>
</dbReference>
<dbReference type="GO" id="GO:0005829">
    <property type="term" value="C:cytosol"/>
    <property type="evidence" value="ECO:0007669"/>
    <property type="project" value="TreeGrafter"/>
</dbReference>
<dbReference type="EMBL" id="SMBP01000005">
    <property type="protein sequence ID" value="TCU62303.1"/>
    <property type="molecule type" value="Genomic_DNA"/>
</dbReference>
<comment type="function">
    <text evidence="10">Catalyzes the attachment of proline to tRNA(Pro) in a two-step reaction: proline is first activated by ATP to form Pro-AMP and then transferred to the acceptor end of tRNA(Pro). As ProRS can inadvertently accommodate and process non-cognate amino acids such as alanine and cysteine, to avoid such errors it has two additional distinct editing activities against alanine. One activity is designated as 'pretransfer' editing and involves the tRNA(Pro)-independent hydrolysis of activated Ala-AMP. The other activity is designated 'posttransfer' editing and involves deacylation of mischarged Ala-tRNA(Pro). The misacylated Cys-tRNA(Pro) is not edited by ProRS.</text>
</comment>
<comment type="subunit">
    <text evidence="2 10">Homodimer.</text>
</comment>
<dbReference type="CDD" id="cd00861">
    <property type="entry name" value="ProRS_anticodon_short"/>
    <property type="match status" value="1"/>
</dbReference>
<evidence type="ECO:0000256" key="10">
    <source>
        <dbReference type="HAMAP-Rule" id="MF_01569"/>
    </source>
</evidence>
<dbReference type="CDD" id="cd04334">
    <property type="entry name" value="ProRS-INS"/>
    <property type="match status" value="1"/>
</dbReference>
<dbReference type="InterPro" id="IPR004154">
    <property type="entry name" value="Anticodon-bd"/>
</dbReference>
<dbReference type="NCBIfam" id="TIGR00409">
    <property type="entry name" value="proS_fam_II"/>
    <property type="match status" value="1"/>
</dbReference>
<comment type="similarity">
    <text evidence="10">Belongs to the class-II aminoacyl-tRNA synthetase family. ProS type 1 subfamily.</text>
</comment>
<evidence type="ECO:0000313" key="12">
    <source>
        <dbReference type="EMBL" id="TCU62303.1"/>
    </source>
</evidence>
<dbReference type="NCBIfam" id="NF006625">
    <property type="entry name" value="PRK09194.1"/>
    <property type="match status" value="1"/>
</dbReference>
<dbReference type="InterPro" id="IPR002314">
    <property type="entry name" value="aa-tRNA-synt_IIb"/>
</dbReference>
<evidence type="ECO:0000256" key="1">
    <source>
        <dbReference type="ARBA" id="ARBA00004496"/>
    </source>
</evidence>
<evidence type="ECO:0000313" key="13">
    <source>
        <dbReference type="Proteomes" id="UP000295773"/>
    </source>
</evidence>
<dbReference type="InterPro" id="IPR007214">
    <property type="entry name" value="YbaK/aa-tRNA-synth-assoc-dom"/>
</dbReference>